<reference evidence="4" key="1">
    <citation type="journal article" date="2012" name="PLoS Genet.">
        <title>The genomes of the fungal plant pathogens Cladosporium fulvum and Dothistroma septosporum reveal adaptation to different hosts and lifestyles but also signatures of common ancestry.</title>
        <authorList>
            <person name="de Wit P.J.G.M."/>
            <person name="van der Burgt A."/>
            <person name="Oekmen B."/>
            <person name="Stergiopoulos I."/>
            <person name="Abd-Elsalam K.A."/>
            <person name="Aerts A.L."/>
            <person name="Bahkali A.H."/>
            <person name="Beenen H.G."/>
            <person name="Chettri P."/>
            <person name="Cox M.P."/>
            <person name="Datema E."/>
            <person name="de Vries R.P."/>
            <person name="Dhillon B."/>
            <person name="Ganley A.R."/>
            <person name="Griffiths S.A."/>
            <person name="Guo Y."/>
            <person name="Hamelin R.C."/>
            <person name="Henrissat B."/>
            <person name="Kabir M.S."/>
            <person name="Jashni M.K."/>
            <person name="Kema G."/>
            <person name="Klaubauf S."/>
            <person name="Lapidus A."/>
            <person name="Levasseur A."/>
            <person name="Lindquist E."/>
            <person name="Mehrabi R."/>
            <person name="Ohm R.A."/>
            <person name="Owen T.J."/>
            <person name="Salamov A."/>
            <person name="Schwelm A."/>
            <person name="Schijlen E."/>
            <person name="Sun H."/>
            <person name="van den Burg H.A."/>
            <person name="van Ham R.C.H.J."/>
            <person name="Zhang S."/>
            <person name="Goodwin S.B."/>
            <person name="Grigoriev I.V."/>
            <person name="Collemare J."/>
            <person name="Bradshaw R.E."/>
        </authorList>
    </citation>
    <scope>NUCLEOTIDE SEQUENCE [LARGE SCALE GENOMIC DNA]</scope>
    <source>
        <strain evidence="4">NZE10 / CBS 128990</strain>
    </source>
</reference>
<organism evidence="3 4">
    <name type="scientific">Dothistroma septosporum (strain NZE10 / CBS 128990)</name>
    <name type="common">Red band needle blight fungus</name>
    <name type="synonym">Mycosphaerella pini</name>
    <dbReference type="NCBI Taxonomy" id="675120"/>
    <lineage>
        <taxon>Eukaryota</taxon>
        <taxon>Fungi</taxon>
        <taxon>Dikarya</taxon>
        <taxon>Ascomycota</taxon>
        <taxon>Pezizomycotina</taxon>
        <taxon>Dothideomycetes</taxon>
        <taxon>Dothideomycetidae</taxon>
        <taxon>Mycosphaerellales</taxon>
        <taxon>Mycosphaerellaceae</taxon>
        <taxon>Dothistroma</taxon>
    </lineage>
</organism>
<feature type="transmembrane region" description="Helical" evidence="2">
    <location>
        <begin position="12"/>
        <end position="38"/>
    </location>
</feature>
<proteinExistence type="predicted"/>
<dbReference type="eggNOG" id="ENOG502SI2P">
    <property type="taxonomic scope" value="Eukaryota"/>
</dbReference>
<dbReference type="EMBL" id="KB446535">
    <property type="protein sequence ID" value="EME49585.1"/>
    <property type="molecule type" value="Genomic_DNA"/>
</dbReference>
<keyword evidence="2" id="KW-0472">Membrane</keyword>
<evidence type="ECO:0008006" key="5">
    <source>
        <dbReference type="Google" id="ProtNLM"/>
    </source>
</evidence>
<evidence type="ECO:0000313" key="4">
    <source>
        <dbReference type="Proteomes" id="UP000016933"/>
    </source>
</evidence>
<feature type="region of interest" description="Disordered" evidence="1">
    <location>
        <begin position="242"/>
        <end position="298"/>
    </location>
</feature>
<dbReference type="Proteomes" id="UP000016933">
    <property type="component" value="Unassembled WGS sequence"/>
</dbReference>
<feature type="transmembrane region" description="Helical" evidence="2">
    <location>
        <begin position="106"/>
        <end position="127"/>
    </location>
</feature>
<name>N1Q499_DOTSN</name>
<keyword evidence="4" id="KW-1185">Reference proteome</keyword>
<dbReference type="AlphaFoldDB" id="N1Q499"/>
<dbReference type="OrthoDB" id="5352400at2759"/>
<keyword evidence="2" id="KW-1133">Transmembrane helix</keyword>
<sequence length="298" mass="34009">MPRIWFARQWRWPRVMVGLLTVELLLTIACLTLCGIAHPNTYRTRLWQNGFDKGFNSAPNSILYAYANWQTPHTPIVWSHYMTTFNVVISLLSMFILLVKASMYVLHCFIPALSVFVHALLVALYSVSIYNQSRPDMTDVNHPSPGLPWYLSKGCSYATPSNHGYCMQARATFAVVVVMTALFAAYLFYSIWNLRLTEQEKIERDAEHETDLEMKKMCSYEDDDLSKEERRERNRQIFLNLPKTPNTPGFGVHNPMTPRTTAFSQLNGGELPYTRGTGPGGQLPLRESHSFPPPPVGR</sequence>
<feature type="transmembrane region" description="Helical" evidence="2">
    <location>
        <begin position="78"/>
        <end position="99"/>
    </location>
</feature>
<dbReference type="STRING" id="675120.N1Q499"/>
<evidence type="ECO:0000313" key="3">
    <source>
        <dbReference type="EMBL" id="EME49585.1"/>
    </source>
</evidence>
<feature type="transmembrane region" description="Helical" evidence="2">
    <location>
        <begin position="171"/>
        <end position="192"/>
    </location>
</feature>
<evidence type="ECO:0000256" key="2">
    <source>
        <dbReference type="SAM" id="Phobius"/>
    </source>
</evidence>
<evidence type="ECO:0000256" key="1">
    <source>
        <dbReference type="SAM" id="MobiDB-lite"/>
    </source>
</evidence>
<keyword evidence="2" id="KW-0812">Transmembrane</keyword>
<feature type="compositionally biased region" description="Polar residues" evidence="1">
    <location>
        <begin position="257"/>
        <end position="267"/>
    </location>
</feature>
<protein>
    <recommendedName>
        <fullName evidence="5">MARVEL domain-containing protein</fullName>
    </recommendedName>
</protein>
<accession>N1Q499</accession>
<dbReference type="HOGENOM" id="CLU_065434_0_1_1"/>
<gene>
    <name evidence="3" type="ORF">DOTSEDRAFT_68384</name>
</gene>
<reference evidence="3 4" key="2">
    <citation type="journal article" date="2012" name="PLoS Pathog.">
        <title>Diverse lifestyles and strategies of plant pathogenesis encoded in the genomes of eighteen Dothideomycetes fungi.</title>
        <authorList>
            <person name="Ohm R.A."/>
            <person name="Feau N."/>
            <person name="Henrissat B."/>
            <person name="Schoch C.L."/>
            <person name="Horwitz B.A."/>
            <person name="Barry K.W."/>
            <person name="Condon B.J."/>
            <person name="Copeland A.C."/>
            <person name="Dhillon B."/>
            <person name="Glaser F."/>
            <person name="Hesse C.N."/>
            <person name="Kosti I."/>
            <person name="LaButti K."/>
            <person name="Lindquist E.A."/>
            <person name="Lucas S."/>
            <person name="Salamov A.A."/>
            <person name="Bradshaw R.E."/>
            <person name="Ciuffetti L."/>
            <person name="Hamelin R.C."/>
            <person name="Kema G.H.J."/>
            <person name="Lawrence C."/>
            <person name="Scott J.A."/>
            <person name="Spatafora J.W."/>
            <person name="Turgeon B.G."/>
            <person name="de Wit P.J.G.M."/>
            <person name="Zhong S."/>
            <person name="Goodwin S.B."/>
            <person name="Grigoriev I.V."/>
        </authorList>
    </citation>
    <scope>NUCLEOTIDE SEQUENCE [LARGE SCALE GENOMIC DNA]</scope>
    <source>
        <strain evidence="4">NZE10 / CBS 128990</strain>
    </source>
</reference>
<dbReference type="OMA" id="LYAYANW"/>